<keyword evidence="3" id="KW-1185">Reference proteome</keyword>
<evidence type="ECO:0000313" key="3">
    <source>
        <dbReference type="Proteomes" id="UP000183832"/>
    </source>
</evidence>
<evidence type="ECO:0000313" key="2">
    <source>
        <dbReference type="EMBL" id="CRK88190.1"/>
    </source>
</evidence>
<organism evidence="2 3">
    <name type="scientific">Clunio marinus</name>
    <dbReference type="NCBI Taxonomy" id="568069"/>
    <lineage>
        <taxon>Eukaryota</taxon>
        <taxon>Metazoa</taxon>
        <taxon>Ecdysozoa</taxon>
        <taxon>Arthropoda</taxon>
        <taxon>Hexapoda</taxon>
        <taxon>Insecta</taxon>
        <taxon>Pterygota</taxon>
        <taxon>Neoptera</taxon>
        <taxon>Endopterygota</taxon>
        <taxon>Diptera</taxon>
        <taxon>Nematocera</taxon>
        <taxon>Chironomoidea</taxon>
        <taxon>Chironomidae</taxon>
        <taxon>Clunio</taxon>
    </lineage>
</organism>
<protein>
    <submittedName>
        <fullName evidence="2">CLUMA_CG001971, isoform A</fullName>
    </submittedName>
</protein>
<name>A0A1J1HNY8_9DIPT</name>
<gene>
    <name evidence="2" type="ORF">CLUMA_CG001971</name>
</gene>
<reference evidence="2 3" key="1">
    <citation type="submission" date="2015-04" db="EMBL/GenBank/DDBJ databases">
        <authorList>
            <person name="Syromyatnikov M.Y."/>
            <person name="Popov V.N."/>
        </authorList>
    </citation>
    <scope>NUCLEOTIDE SEQUENCE [LARGE SCALE GENOMIC DNA]</scope>
</reference>
<sequence length="65" mass="7603">MCKEKKKEKKAQRHVSRNNQQLFVGVRKPQTEQYLKGLNEASAIDIRTTCFLIKRQCNVELQSLP</sequence>
<feature type="region of interest" description="Disordered" evidence="1">
    <location>
        <begin position="1"/>
        <end position="20"/>
    </location>
</feature>
<proteinExistence type="predicted"/>
<dbReference type="Proteomes" id="UP000183832">
    <property type="component" value="Unassembled WGS sequence"/>
</dbReference>
<evidence type="ECO:0000256" key="1">
    <source>
        <dbReference type="SAM" id="MobiDB-lite"/>
    </source>
</evidence>
<accession>A0A1J1HNY8</accession>
<dbReference type="AlphaFoldDB" id="A0A1J1HNY8"/>
<feature type="compositionally biased region" description="Basic residues" evidence="1">
    <location>
        <begin position="1"/>
        <end position="16"/>
    </location>
</feature>
<dbReference type="EMBL" id="CVRI01000006">
    <property type="protein sequence ID" value="CRK88190.1"/>
    <property type="molecule type" value="Genomic_DNA"/>
</dbReference>